<dbReference type="Proteomes" id="UP001066276">
    <property type="component" value="Chromosome 6"/>
</dbReference>
<comment type="caution">
    <text evidence="1">The sequence shown here is derived from an EMBL/GenBank/DDBJ whole genome shotgun (WGS) entry which is preliminary data.</text>
</comment>
<sequence>MSAAGGILLGPLPRLARPVLCLGAACGAWAQQRGPSRRCRRAFRGAEQLELLHQKFGGERGAFPSLDQIGSCFGPRSLWWPVPRGDLWPGPTGLARLPEPGPPWLLVGLLVFLAWRGRPFRERAGLAAIGLSAGQALSCAAGGGGVRRPAAIVD</sequence>
<dbReference type="EMBL" id="JANPWB010000010">
    <property type="protein sequence ID" value="KAJ1139054.1"/>
    <property type="molecule type" value="Genomic_DNA"/>
</dbReference>
<name>A0AAV7QJ12_PLEWA</name>
<protein>
    <submittedName>
        <fullName evidence="1">Uncharacterized protein</fullName>
    </submittedName>
</protein>
<dbReference type="AlphaFoldDB" id="A0AAV7QJ12"/>
<keyword evidence="2" id="KW-1185">Reference proteome</keyword>
<organism evidence="1 2">
    <name type="scientific">Pleurodeles waltl</name>
    <name type="common">Iberian ribbed newt</name>
    <dbReference type="NCBI Taxonomy" id="8319"/>
    <lineage>
        <taxon>Eukaryota</taxon>
        <taxon>Metazoa</taxon>
        <taxon>Chordata</taxon>
        <taxon>Craniata</taxon>
        <taxon>Vertebrata</taxon>
        <taxon>Euteleostomi</taxon>
        <taxon>Amphibia</taxon>
        <taxon>Batrachia</taxon>
        <taxon>Caudata</taxon>
        <taxon>Salamandroidea</taxon>
        <taxon>Salamandridae</taxon>
        <taxon>Pleurodelinae</taxon>
        <taxon>Pleurodeles</taxon>
    </lineage>
</organism>
<reference evidence="1" key="1">
    <citation type="journal article" date="2022" name="bioRxiv">
        <title>Sequencing and chromosome-scale assembly of the giantPleurodeles waltlgenome.</title>
        <authorList>
            <person name="Brown T."/>
            <person name="Elewa A."/>
            <person name="Iarovenko S."/>
            <person name="Subramanian E."/>
            <person name="Araus A.J."/>
            <person name="Petzold A."/>
            <person name="Susuki M."/>
            <person name="Suzuki K.-i.T."/>
            <person name="Hayashi T."/>
            <person name="Toyoda A."/>
            <person name="Oliveira C."/>
            <person name="Osipova E."/>
            <person name="Leigh N.D."/>
            <person name="Simon A."/>
            <person name="Yun M.H."/>
        </authorList>
    </citation>
    <scope>NUCLEOTIDE SEQUENCE</scope>
    <source>
        <strain evidence="1">20211129_DDA</strain>
        <tissue evidence="1">Liver</tissue>
    </source>
</reference>
<evidence type="ECO:0000313" key="2">
    <source>
        <dbReference type="Proteomes" id="UP001066276"/>
    </source>
</evidence>
<gene>
    <name evidence="1" type="ORF">NDU88_005431</name>
</gene>
<accession>A0AAV7QJ12</accession>
<proteinExistence type="predicted"/>
<evidence type="ECO:0000313" key="1">
    <source>
        <dbReference type="EMBL" id="KAJ1139054.1"/>
    </source>
</evidence>